<dbReference type="HAMAP" id="MF_00208">
    <property type="entry name" value="MurE"/>
    <property type="match status" value="1"/>
</dbReference>
<comment type="similarity">
    <text evidence="1 7">Belongs to the MurCDEF family. MurE subfamily.</text>
</comment>
<keyword evidence="3 7" id="KW-0133">Cell shape</keyword>
<evidence type="ECO:0000256" key="6">
    <source>
        <dbReference type="ARBA" id="ARBA00023316"/>
    </source>
</evidence>
<dbReference type="Gene3D" id="3.40.1390.10">
    <property type="entry name" value="MurE/MurF, N-terminal domain"/>
    <property type="match status" value="1"/>
</dbReference>
<comment type="caution">
    <text evidence="7">Lacks conserved residue(s) required for the propagation of feature annotation.</text>
</comment>
<feature type="binding site" evidence="7">
    <location>
        <position position="181"/>
    </location>
    <ligand>
        <name>UDP-N-acetyl-alpha-D-muramoyl-L-alanyl-D-glutamate</name>
        <dbReference type="ChEBI" id="CHEBI:83900"/>
    </ligand>
</feature>
<dbReference type="GO" id="GO:0000287">
    <property type="term" value="F:magnesium ion binding"/>
    <property type="evidence" value="ECO:0007669"/>
    <property type="project" value="UniProtKB-UniRule"/>
</dbReference>
<dbReference type="NCBIfam" id="NF001126">
    <property type="entry name" value="PRK00139.1-4"/>
    <property type="match status" value="1"/>
</dbReference>
<comment type="catalytic activity">
    <reaction evidence="7">
        <text>UDP-N-acetyl-alpha-D-muramoyl-L-alanyl-D-glutamate + meso-2,6-diaminopimelate + ATP = UDP-N-acetyl-alpha-D-muramoyl-L-alanyl-gamma-D-glutamyl-meso-2,6-diaminopimelate + ADP + phosphate + H(+)</text>
        <dbReference type="Rhea" id="RHEA:23676"/>
        <dbReference type="ChEBI" id="CHEBI:15378"/>
        <dbReference type="ChEBI" id="CHEBI:30616"/>
        <dbReference type="ChEBI" id="CHEBI:43474"/>
        <dbReference type="ChEBI" id="CHEBI:57791"/>
        <dbReference type="ChEBI" id="CHEBI:83900"/>
        <dbReference type="ChEBI" id="CHEBI:83905"/>
        <dbReference type="ChEBI" id="CHEBI:456216"/>
        <dbReference type="EC" id="6.3.2.13"/>
    </reaction>
</comment>
<evidence type="ECO:0000313" key="12">
    <source>
        <dbReference type="EMBL" id="WKN38012.1"/>
    </source>
</evidence>
<dbReference type="Pfam" id="PF01225">
    <property type="entry name" value="Mur_ligase"/>
    <property type="match status" value="1"/>
</dbReference>
<dbReference type="SUPFAM" id="SSF53623">
    <property type="entry name" value="MurD-like peptide ligases, catalytic domain"/>
    <property type="match status" value="1"/>
</dbReference>
<dbReference type="GO" id="GO:0008360">
    <property type="term" value="P:regulation of cell shape"/>
    <property type="evidence" value="ECO:0007669"/>
    <property type="project" value="UniProtKB-KW"/>
</dbReference>
<dbReference type="PANTHER" id="PTHR23135:SF4">
    <property type="entry name" value="UDP-N-ACETYLMURAMOYL-L-ALANYL-D-GLUTAMATE--2,6-DIAMINOPIMELATE LIGASE MURE HOMOLOG, CHLOROPLASTIC"/>
    <property type="match status" value="1"/>
</dbReference>
<comment type="PTM">
    <text evidence="7">Carboxylation is probably crucial for Mg(2+) binding and, consequently, for the gamma-phosphate positioning of ATP.</text>
</comment>
<feature type="binding site" evidence="7">
    <location>
        <begin position="154"/>
        <end position="155"/>
    </location>
    <ligand>
        <name>UDP-N-acetyl-alpha-D-muramoyl-L-alanyl-D-glutamate</name>
        <dbReference type="ChEBI" id="CHEBI:83900"/>
    </ligand>
</feature>
<dbReference type="AlphaFoldDB" id="A0AA49GP90"/>
<dbReference type="PANTHER" id="PTHR23135">
    <property type="entry name" value="MUR LIGASE FAMILY MEMBER"/>
    <property type="match status" value="1"/>
</dbReference>
<dbReference type="GO" id="GO:0008765">
    <property type="term" value="F:UDP-N-acetylmuramoylalanyl-D-glutamate-2,6-diaminopimelate ligase activity"/>
    <property type="evidence" value="ECO:0007669"/>
    <property type="project" value="UniProtKB-UniRule"/>
</dbReference>
<dbReference type="InterPro" id="IPR036615">
    <property type="entry name" value="Mur_ligase_C_dom_sf"/>
</dbReference>
<dbReference type="GO" id="GO:0005524">
    <property type="term" value="F:ATP binding"/>
    <property type="evidence" value="ECO:0007669"/>
    <property type="project" value="UniProtKB-UniRule"/>
</dbReference>
<keyword evidence="7" id="KW-0067">ATP-binding</keyword>
<dbReference type="InterPro" id="IPR000713">
    <property type="entry name" value="Mur_ligase_N"/>
</dbReference>
<name>A0AA49GP90_9BACT</name>
<dbReference type="GO" id="GO:0009252">
    <property type="term" value="P:peptidoglycan biosynthetic process"/>
    <property type="evidence" value="ECO:0007669"/>
    <property type="project" value="UniProtKB-UniRule"/>
</dbReference>
<dbReference type="InterPro" id="IPR013221">
    <property type="entry name" value="Mur_ligase_cen"/>
</dbReference>
<comment type="function">
    <text evidence="7">Catalyzes the addition of meso-diaminopimelic acid to the nucleotide precursor UDP-N-acetylmuramoyl-L-alanyl-D-glutamate (UMAG) in the biosynthesis of bacterial cell-wall peptidoglycan.</text>
</comment>
<evidence type="ECO:0000256" key="7">
    <source>
        <dbReference type="HAMAP-Rule" id="MF_00208"/>
    </source>
</evidence>
<proteinExistence type="inferred from homology"/>
<dbReference type="EC" id="6.3.2.13" evidence="7"/>
<keyword evidence="4 7" id="KW-0573">Peptidoglycan synthesis</keyword>
<dbReference type="InterPro" id="IPR036565">
    <property type="entry name" value="Mur-like_cat_sf"/>
</dbReference>
<organism evidence="12">
    <name type="scientific">Roseihalotalea indica</name>
    <dbReference type="NCBI Taxonomy" id="2867963"/>
    <lineage>
        <taxon>Bacteria</taxon>
        <taxon>Pseudomonadati</taxon>
        <taxon>Bacteroidota</taxon>
        <taxon>Cytophagia</taxon>
        <taxon>Cytophagales</taxon>
        <taxon>Catalimonadaceae</taxon>
        <taxon>Roseihalotalea</taxon>
    </lineage>
</organism>
<evidence type="ECO:0000256" key="1">
    <source>
        <dbReference type="ARBA" id="ARBA00005898"/>
    </source>
</evidence>
<dbReference type="Gene3D" id="3.90.190.20">
    <property type="entry name" value="Mur ligase, C-terminal domain"/>
    <property type="match status" value="1"/>
</dbReference>
<feature type="domain" description="Mur ligase N-terminal catalytic" evidence="9">
    <location>
        <begin position="26"/>
        <end position="98"/>
    </location>
</feature>
<feature type="domain" description="Mur ligase central" evidence="11">
    <location>
        <begin position="110"/>
        <end position="311"/>
    </location>
</feature>
<reference evidence="12" key="1">
    <citation type="journal article" date="2023" name="Comput. Struct. Biotechnol. J.">
        <title>Discovery of a novel marine Bacteroidetes with a rich repertoire of carbohydrate-active enzymes.</title>
        <authorList>
            <person name="Chen B."/>
            <person name="Liu G."/>
            <person name="Chen Q."/>
            <person name="Wang H."/>
            <person name="Liu L."/>
            <person name="Tang K."/>
        </authorList>
    </citation>
    <scope>NUCLEOTIDE SEQUENCE</scope>
    <source>
        <strain evidence="12">TK19036</strain>
    </source>
</reference>
<evidence type="ECO:0000256" key="4">
    <source>
        <dbReference type="ARBA" id="ARBA00022984"/>
    </source>
</evidence>
<reference evidence="12" key="2">
    <citation type="journal article" date="2024" name="Antonie Van Leeuwenhoek">
        <title>Roseihalotalea indica gen. nov., sp. nov., a halophilic Bacteroidetes from mesopelagic Southwest Indian Ocean with higher carbohydrate metabolic potential.</title>
        <authorList>
            <person name="Chen B."/>
            <person name="Zhang M."/>
            <person name="Lin D."/>
            <person name="Ye J."/>
            <person name="Tang K."/>
        </authorList>
    </citation>
    <scope>NUCLEOTIDE SEQUENCE</scope>
    <source>
        <strain evidence="12">TK19036</strain>
    </source>
</reference>
<feature type="modified residue" description="N6-carboxylysine" evidence="7">
    <location>
        <position position="221"/>
    </location>
</feature>
<dbReference type="Pfam" id="PF08245">
    <property type="entry name" value="Mur_ligase_M"/>
    <property type="match status" value="1"/>
</dbReference>
<dbReference type="InterPro" id="IPR005761">
    <property type="entry name" value="UDP-N-AcMur-Glu-dNH2Pim_ligase"/>
</dbReference>
<feature type="binding site" evidence="7">
    <location>
        <position position="384"/>
    </location>
    <ligand>
        <name>meso-2,6-diaminopimelate</name>
        <dbReference type="ChEBI" id="CHEBI:57791"/>
    </ligand>
</feature>
<evidence type="ECO:0000256" key="3">
    <source>
        <dbReference type="ARBA" id="ARBA00022960"/>
    </source>
</evidence>
<evidence type="ECO:0000256" key="2">
    <source>
        <dbReference type="ARBA" id="ARBA00022618"/>
    </source>
</evidence>
<dbReference type="InterPro" id="IPR004101">
    <property type="entry name" value="Mur_ligase_C"/>
</dbReference>
<dbReference type="NCBIfam" id="TIGR01085">
    <property type="entry name" value="murE"/>
    <property type="match status" value="1"/>
</dbReference>
<keyword evidence="7 12" id="KW-0436">Ligase</keyword>
<dbReference type="EMBL" id="CP120682">
    <property type="protein sequence ID" value="WKN38012.1"/>
    <property type="molecule type" value="Genomic_DNA"/>
</dbReference>
<evidence type="ECO:0000259" key="9">
    <source>
        <dbReference type="Pfam" id="PF01225"/>
    </source>
</evidence>
<evidence type="ECO:0000256" key="5">
    <source>
        <dbReference type="ARBA" id="ARBA00023306"/>
    </source>
</evidence>
<dbReference type="Pfam" id="PF02875">
    <property type="entry name" value="Mur_ligase_C"/>
    <property type="match status" value="1"/>
</dbReference>
<protein>
    <recommendedName>
        <fullName evidence="7">UDP-N-acetylmuramoyl-L-alanyl-D-glutamate--2,6-diaminopimelate ligase</fullName>
        <ecNumber evidence="7">6.3.2.13</ecNumber>
    </recommendedName>
    <alternativeName>
        <fullName evidence="7">Meso-A2pm-adding enzyme</fullName>
    </alternativeName>
    <alternativeName>
        <fullName evidence="7">Meso-diaminopimelate-adding enzyme</fullName>
    </alternativeName>
    <alternativeName>
        <fullName evidence="7">UDP-MurNAc-L-Ala-D-Glu:meso-diaminopimelate ligase</fullName>
    </alternativeName>
    <alternativeName>
        <fullName evidence="7">UDP-MurNAc-tripeptide synthetase</fullName>
    </alternativeName>
    <alternativeName>
        <fullName evidence="7">UDP-N-acetylmuramyl-tripeptide synthetase</fullName>
    </alternativeName>
</protein>
<keyword evidence="7" id="KW-0963">Cytoplasm</keyword>
<dbReference type="GO" id="GO:0071555">
    <property type="term" value="P:cell wall organization"/>
    <property type="evidence" value="ECO:0007669"/>
    <property type="project" value="UniProtKB-KW"/>
</dbReference>
<sequence>MKSLKDILYRVSLRAVEGPTDVPVAAVHFDSRKVEADSVFVAVSGTQVDGHQYISTALEKGATSIICERMPDEKQEGVTYVEVADSAKALGLMAANFYDNPTAKLQLVAVTGTNGKTTVVTLLHQLFMQLGYQTGLLSTVNNKINDEVIPSTHTTPDAVQLNALLAWMVKQGCTHAFMEASSHAIVQQRMAGLKLAGAIFTNISHDHLDYHHTFEEYIKAKKKLFDDLPKSAFALVNIDDKRGRIMVQNTAADVKTFSLKSMSDFKTKVLTNSLQGLELEMSGGTITGQTVWFPLIGDFNAYNLLATFGAAVMLGEGEEEVLTQLSGVQPARGRFEQIHSPNEVTAIVDYAHTPDALENVLKTIQNVRTNNETVICIVGCGGDRDKAKRPKMAAIAAHLSDKVILTSDNPRSEDPEEIIRDMQAGVGASYYKKVVSITNRKEAIKTACLMAEKGDIILVAGKGHETYQEIKGVKHDFDDKKVLEEIFQELR</sequence>
<keyword evidence="7" id="KW-0547">Nucleotide-binding</keyword>
<dbReference type="Gene3D" id="3.40.1190.10">
    <property type="entry name" value="Mur-like, catalytic domain"/>
    <property type="match status" value="1"/>
</dbReference>
<dbReference type="NCBIfam" id="NF001124">
    <property type="entry name" value="PRK00139.1-2"/>
    <property type="match status" value="1"/>
</dbReference>
<feature type="short sequence motif" description="Meso-diaminopimelate recognition motif" evidence="7">
    <location>
        <begin position="408"/>
        <end position="411"/>
    </location>
</feature>
<dbReference type="GO" id="GO:0005737">
    <property type="term" value="C:cytoplasm"/>
    <property type="evidence" value="ECO:0007669"/>
    <property type="project" value="UniProtKB-SubCell"/>
</dbReference>
<dbReference type="SUPFAM" id="SSF53244">
    <property type="entry name" value="MurD-like peptide ligases, peptide-binding domain"/>
    <property type="match status" value="1"/>
</dbReference>
<feature type="binding site" evidence="7">
    <location>
        <begin position="408"/>
        <end position="411"/>
    </location>
    <ligand>
        <name>meso-2,6-diaminopimelate</name>
        <dbReference type="ChEBI" id="CHEBI:57791"/>
    </ligand>
</feature>
<accession>A0AA49GP90</accession>
<feature type="binding site" evidence="7">
    <location>
        <position position="187"/>
    </location>
    <ligand>
        <name>UDP-N-acetyl-alpha-D-muramoyl-L-alanyl-D-glutamate</name>
        <dbReference type="ChEBI" id="CHEBI:83900"/>
    </ligand>
</feature>
<dbReference type="SUPFAM" id="SSF63418">
    <property type="entry name" value="MurE/MurF N-terminal domain"/>
    <property type="match status" value="1"/>
</dbReference>
<keyword evidence="6 7" id="KW-0961">Cell wall biogenesis/degradation</keyword>
<feature type="binding site" evidence="7">
    <location>
        <position position="461"/>
    </location>
    <ligand>
        <name>meso-2,6-diaminopimelate</name>
        <dbReference type="ChEBI" id="CHEBI:57791"/>
    </ligand>
</feature>
<comment type="subcellular location">
    <subcellularLocation>
        <location evidence="7 8">Cytoplasm</location>
    </subcellularLocation>
</comment>
<feature type="binding site" evidence="7">
    <location>
        <position position="465"/>
    </location>
    <ligand>
        <name>meso-2,6-diaminopimelate</name>
        <dbReference type="ChEBI" id="CHEBI:57791"/>
    </ligand>
</feature>
<evidence type="ECO:0000256" key="8">
    <source>
        <dbReference type="RuleBase" id="RU004135"/>
    </source>
</evidence>
<keyword evidence="5 7" id="KW-0131">Cell cycle</keyword>
<keyword evidence="2 7" id="KW-0132">Cell division</keyword>
<comment type="pathway">
    <text evidence="7 8">Cell wall biogenesis; peptidoglycan biosynthesis.</text>
</comment>
<feature type="binding site" evidence="7">
    <location>
        <position position="31"/>
    </location>
    <ligand>
        <name>UDP-N-acetyl-alpha-D-muramoyl-L-alanyl-D-glutamate</name>
        <dbReference type="ChEBI" id="CHEBI:83900"/>
    </ligand>
</feature>
<dbReference type="InterPro" id="IPR035911">
    <property type="entry name" value="MurE/MurF_N"/>
</dbReference>
<feature type="binding site" evidence="7">
    <location>
        <begin position="112"/>
        <end position="118"/>
    </location>
    <ligand>
        <name>ATP</name>
        <dbReference type="ChEBI" id="CHEBI:30616"/>
    </ligand>
</feature>
<gene>
    <name evidence="7" type="primary">murE</name>
    <name evidence="12" type="ORF">K4G66_04730</name>
</gene>
<feature type="binding site" evidence="7">
    <location>
        <position position="189"/>
    </location>
    <ligand>
        <name>UDP-N-acetyl-alpha-D-muramoyl-L-alanyl-D-glutamate</name>
        <dbReference type="ChEBI" id="CHEBI:83900"/>
    </ligand>
</feature>
<evidence type="ECO:0000259" key="10">
    <source>
        <dbReference type="Pfam" id="PF02875"/>
    </source>
</evidence>
<dbReference type="GO" id="GO:0051301">
    <property type="term" value="P:cell division"/>
    <property type="evidence" value="ECO:0007669"/>
    <property type="project" value="UniProtKB-KW"/>
</dbReference>
<comment type="cofactor">
    <cofactor evidence="7">
        <name>Mg(2+)</name>
        <dbReference type="ChEBI" id="CHEBI:18420"/>
    </cofactor>
</comment>
<evidence type="ECO:0000259" key="11">
    <source>
        <dbReference type="Pfam" id="PF08245"/>
    </source>
</evidence>
<feature type="domain" description="Mur ligase C-terminal" evidence="10">
    <location>
        <begin position="333"/>
        <end position="463"/>
    </location>
</feature>
<keyword evidence="7" id="KW-0460">Magnesium</keyword>